<keyword evidence="5" id="KW-1185">Reference proteome</keyword>
<dbReference type="Pfam" id="PF01344">
    <property type="entry name" value="Kelch_1"/>
    <property type="match status" value="2"/>
</dbReference>
<dbReference type="Gene3D" id="1.25.40.420">
    <property type="match status" value="1"/>
</dbReference>
<accession>A0A4W6BM06</accession>
<dbReference type="GeneTree" id="ENSGT00940000154664"/>
<dbReference type="SUPFAM" id="SSF117281">
    <property type="entry name" value="Kelch motif"/>
    <property type="match status" value="1"/>
</dbReference>
<dbReference type="SMART" id="SM00875">
    <property type="entry name" value="BACK"/>
    <property type="match status" value="1"/>
</dbReference>
<name>A0A4W6BM06_LATCA</name>
<reference evidence="6" key="2">
    <citation type="submission" date="2025-04" db="UniProtKB">
        <authorList>
            <consortium name="RefSeq"/>
        </authorList>
    </citation>
    <scope>IDENTIFICATION</scope>
    <source>
        <tissue evidence="6">Brain</tissue>
    </source>
</reference>
<dbReference type="Proteomes" id="UP000314980">
    <property type="component" value="Unassembled WGS sequence"/>
</dbReference>
<dbReference type="Ensembl" id="ENSLCAT00010001789.1">
    <property type="protein sequence ID" value="ENSLCAP00010001723.1"/>
    <property type="gene ID" value="ENSLCAG00010000987.1"/>
</dbReference>
<dbReference type="SMART" id="SM00612">
    <property type="entry name" value="Kelch"/>
    <property type="match status" value="6"/>
</dbReference>
<dbReference type="InParanoid" id="A0A4W6BM06"/>
<dbReference type="InterPro" id="IPR000210">
    <property type="entry name" value="BTB/POZ_dom"/>
</dbReference>
<dbReference type="OrthoDB" id="191037at2759"/>
<reference evidence="5" key="1">
    <citation type="submission" date="2015-09" db="EMBL/GenBank/DDBJ databases">
        <authorList>
            <person name="Sai Rama Sridatta P."/>
        </authorList>
    </citation>
    <scope>NUCLEOTIDE SEQUENCE [LARGE SCALE GENOMIC DNA]</scope>
</reference>
<feature type="domain" description="BTB" evidence="3">
    <location>
        <begin position="19"/>
        <end position="86"/>
    </location>
</feature>
<sequence>MSSICNRVFSELLLEGKLCDTVIRVNDVEFKVHRIILSSCSSYFRDLFCSKVSTSEQQLYSFPHVSPNIMSLILEYAYTHSVVVTEENVLELLAGADIFAVKGVMQACCNFLEGQLSFKNCIDIWRLANCHSCSDLMQKAYLYILHHFEEVAGLSANFLHLSVEQLADFIEKDELSVRQESAVFEAILRWINYAPEERRGHLVTLLSKVRLLLMPTEYLVSTVSTNTLVRTSPPCLTMMINTMRTLRESNLGRPLTQTRLPSAVLLAVSGFEEDNPTSRIELYNVRTECWMTVSNSREAQRAFHSCVFLNGFIYYIGGFDTFEYISSVQRLNLITQTWQEVGPMHTARCNVSAVVLNGCIYAMGGCDRYERLNTAERYEPDTNQWTLIARMHERRSDASATTLHGKVYICGGFKWDEPLSSAECYNPQTNQWTVIAPMEIGRYAAGVIAYQDQIYVVGGYNGIRHTNSVTAYNPLSNCWHMVTPMITSRSNFGIGVLEDQLYVAGGFDGHGAISKVERYDIKTKKWYTVQDMEVPRVGVSCCVVDRNPYAAAICHN</sequence>
<dbReference type="RefSeq" id="XP_018516339.1">
    <property type="nucleotide sequence ID" value="XM_018660823.2"/>
</dbReference>
<dbReference type="InterPro" id="IPR017096">
    <property type="entry name" value="BTB-kelch_protein"/>
</dbReference>
<keyword evidence="2" id="KW-0677">Repeat</keyword>
<evidence type="ECO:0000313" key="6">
    <source>
        <dbReference type="RefSeq" id="XP_018516339.1"/>
    </source>
</evidence>
<organism evidence="4 5">
    <name type="scientific">Lates calcarifer</name>
    <name type="common">Barramundi</name>
    <name type="synonym">Holocentrus calcarifer</name>
    <dbReference type="NCBI Taxonomy" id="8187"/>
    <lineage>
        <taxon>Eukaryota</taxon>
        <taxon>Metazoa</taxon>
        <taxon>Chordata</taxon>
        <taxon>Craniata</taxon>
        <taxon>Vertebrata</taxon>
        <taxon>Euteleostomi</taxon>
        <taxon>Actinopterygii</taxon>
        <taxon>Neopterygii</taxon>
        <taxon>Teleostei</taxon>
        <taxon>Neoteleostei</taxon>
        <taxon>Acanthomorphata</taxon>
        <taxon>Carangaria</taxon>
        <taxon>Carangaria incertae sedis</taxon>
        <taxon>Centropomidae</taxon>
        <taxon>Lates</taxon>
    </lineage>
</organism>
<dbReference type="Proteomes" id="UP000694890">
    <property type="component" value="Linkage group LG16_LG22"/>
</dbReference>
<dbReference type="SMART" id="SM00225">
    <property type="entry name" value="BTB"/>
    <property type="match status" value="1"/>
</dbReference>
<evidence type="ECO:0000313" key="5">
    <source>
        <dbReference type="Proteomes" id="UP000314980"/>
    </source>
</evidence>
<dbReference type="SUPFAM" id="SSF54695">
    <property type="entry name" value="POZ domain"/>
    <property type="match status" value="1"/>
</dbReference>
<dbReference type="AlphaFoldDB" id="A0A4W6BM06"/>
<keyword evidence="1" id="KW-0880">Kelch repeat</keyword>
<evidence type="ECO:0000259" key="3">
    <source>
        <dbReference type="PROSITE" id="PS50097"/>
    </source>
</evidence>
<dbReference type="InterPro" id="IPR006652">
    <property type="entry name" value="Kelch_1"/>
</dbReference>
<evidence type="ECO:0000313" key="4">
    <source>
        <dbReference type="Ensembl" id="ENSLCAP00010001723.1"/>
    </source>
</evidence>
<dbReference type="PROSITE" id="PS50097">
    <property type="entry name" value="BTB"/>
    <property type="match status" value="1"/>
</dbReference>
<dbReference type="FunFam" id="1.25.40.420:FF:000001">
    <property type="entry name" value="Kelch-like family member 12"/>
    <property type="match status" value="1"/>
</dbReference>
<proteinExistence type="predicted"/>
<dbReference type="Gene3D" id="2.120.10.80">
    <property type="entry name" value="Kelch-type beta propeller"/>
    <property type="match status" value="2"/>
</dbReference>
<dbReference type="PANTHER" id="PTHR24412:SF172">
    <property type="entry name" value="KELCH-LIKE PROTEIN 10"/>
    <property type="match status" value="1"/>
</dbReference>
<evidence type="ECO:0000256" key="1">
    <source>
        <dbReference type="ARBA" id="ARBA00022441"/>
    </source>
</evidence>
<dbReference type="GeneID" id="108872914"/>
<dbReference type="Pfam" id="PF07707">
    <property type="entry name" value="BACK"/>
    <property type="match status" value="1"/>
</dbReference>
<dbReference type="Gene3D" id="3.30.710.10">
    <property type="entry name" value="Potassium Channel Kv1.1, Chain A"/>
    <property type="match status" value="1"/>
</dbReference>
<reference evidence="4" key="3">
    <citation type="submission" date="2025-05" db="UniProtKB">
        <authorList>
            <consortium name="Ensembl"/>
        </authorList>
    </citation>
    <scope>IDENTIFICATION</scope>
</reference>
<dbReference type="KEGG" id="lcf:108872914"/>
<dbReference type="PIRSF" id="PIRSF037037">
    <property type="entry name" value="Kelch-like_protein_gigaxonin"/>
    <property type="match status" value="1"/>
</dbReference>
<dbReference type="InterPro" id="IPR011705">
    <property type="entry name" value="BACK"/>
</dbReference>
<dbReference type="Pfam" id="PF24681">
    <property type="entry name" value="Kelch_KLHDC2_KLHL20_DRC7"/>
    <property type="match status" value="1"/>
</dbReference>
<dbReference type="STRING" id="8187.ENSLCAP00010001723"/>
<dbReference type="Pfam" id="PF00651">
    <property type="entry name" value="BTB"/>
    <property type="match status" value="1"/>
</dbReference>
<evidence type="ECO:0000256" key="2">
    <source>
        <dbReference type="ARBA" id="ARBA00022737"/>
    </source>
</evidence>
<gene>
    <name evidence="4" type="primary">KLHL10</name>
    <name evidence="6" type="synonym">LOC108872914</name>
</gene>
<protein>
    <submittedName>
        <fullName evidence="4">Kelch like family member 10</fullName>
    </submittedName>
    <submittedName>
        <fullName evidence="6">Kelch-like protein 10</fullName>
    </submittedName>
</protein>
<dbReference type="PANTHER" id="PTHR24412">
    <property type="entry name" value="KELCH PROTEIN"/>
    <property type="match status" value="1"/>
</dbReference>
<dbReference type="InterPro" id="IPR011333">
    <property type="entry name" value="SKP1/BTB/POZ_sf"/>
</dbReference>
<dbReference type="InterPro" id="IPR015915">
    <property type="entry name" value="Kelch-typ_b-propeller"/>
</dbReference>